<dbReference type="Proteomes" id="UP001556367">
    <property type="component" value="Unassembled WGS sequence"/>
</dbReference>
<dbReference type="PROSITE" id="PS50404">
    <property type="entry name" value="GST_NTER"/>
    <property type="match status" value="1"/>
</dbReference>
<dbReference type="Gene3D" id="1.20.1050.10">
    <property type="match status" value="1"/>
</dbReference>
<dbReference type="InterPro" id="IPR036282">
    <property type="entry name" value="Glutathione-S-Trfase_C_sf"/>
</dbReference>
<evidence type="ECO:0000313" key="4">
    <source>
        <dbReference type="Proteomes" id="UP001556367"/>
    </source>
</evidence>
<dbReference type="InterPro" id="IPR004045">
    <property type="entry name" value="Glutathione_S-Trfase_N"/>
</dbReference>
<keyword evidence="4" id="KW-1185">Reference proteome</keyword>
<proteinExistence type="inferred from homology"/>
<dbReference type="SUPFAM" id="SSF52833">
    <property type="entry name" value="Thioredoxin-like"/>
    <property type="match status" value="1"/>
</dbReference>
<organism evidence="3 4">
    <name type="scientific">Hohenbuehelia grisea</name>
    <dbReference type="NCBI Taxonomy" id="104357"/>
    <lineage>
        <taxon>Eukaryota</taxon>
        <taxon>Fungi</taxon>
        <taxon>Dikarya</taxon>
        <taxon>Basidiomycota</taxon>
        <taxon>Agaricomycotina</taxon>
        <taxon>Agaricomycetes</taxon>
        <taxon>Agaricomycetidae</taxon>
        <taxon>Agaricales</taxon>
        <taxon>Pleurotineae</taxon>
        <taxon>Pleurotaceae</taxon>
        <taxon>Hohenbuehelia</taxon>
    </lineage>
</organism>
<reference evidence="4" key="1">
    <citation type="submission" date="2024-06" db="EMBL/GenBank/DDBJ databases">
        <title>Multi-omics analyses provide insights into the biosynthesis of the anticancer antibiotic pleurotin in Hohenbuehelia grisea.</title>
        <authorList>
            <person name="Weaver J.A."/>
            <person name="Alberti F."/>
        </authorList>
    </citation>
    <scope>NUCLEOTIDE SEQUENCE [LARGE SCALE GENOMIC DNA]</scope>
    <source>
        <strain evidence="4">T-177</strain>
    </source>
</reference>
<accession>A0ABR3JT34</accession>
<evidence type="ECO:0000256" key="1">
    <source>
        <dbReference type="ARBA" id="ARBA00007409"/>
    </source>
</evidence>
<evidence type="ECO:0000259" key="2">
    <source>
        <dbReference type="PROSITE" id="PS50404"/>
    </source>
</evidence>
<comment type="similarity">
    <text evidence="1">Belongs to the GST superfamily.</text>
</comment>
<evidence type="ECO:0000313" key="3">
    <source>
        <dbReference type="EMBL" id="KAL0958809.1"/>
    </source>
</evidence>
<dbReference type="SUPFAM" id="SSF47616">
    <property type="entry name" value="GST C-terminal domain-like"/>
    <property type="match status" value="1"/>
</dbReference>
<comment type="caution">
    <text evidence="3">The sequence shown here is derived from an EMBL/GenBank/DDBJ whole genome shotgun (WGS) entry which is preliminary data.</text>
</comment>
<dbReference type="Gene3D" id="3.40.30.10">
    <property type="entry name" value="Glutaredoxin"/>
    <property type="match status" value="1"/>
</dbReference>
<dbReference type="PANTHER" id="PTHR44051">
    <property type="entry name" value="GLUTATHIONE S-TRANSFERASE-RELATED"/>
    <property type="match status" value="1"/>
</dbReference>
<gene>
    <name evidence="3" type="ORF">HGRIS_014128</name>
</gene>
<name>A0ABR3JT34_9AGAR</name>
<dbReference type="PANTHER" id="PTHR44051:SF8">
    <property type="entry name" value="GLUTATHIONE S-TRANSFERASE GSTA"/>
    <property type="match status" value="1"/>
</dbReference>
<dbReference type="InterPro" id="IPR054416">
    <property type="entry name" value="GST_UstS-like_C"/>
</dbReference>
<dbReference type="Pfam" id="PF22041">
    <property type="entry name" value="GST_C_7"/>
    <property type="match status" value="1"/>
</dbReference>
<dbReference type="Pfam" id="PF13409">
    <property type="entry name" value="GST_N_2"/>
    <property type="match status" value="1"/>
</dbReference>
<sequence>MTALQDLPKTIIFLDIPTRRGAPNSPNTWKVRLLLNYKGLEYTTQWVPSADIERTCKSLDIPPTGTQPNGEPRYTLPALVDNTKTPPVLLSDSVPIMEYLDGAYPASNRLAFPGESRALQYVLQKYLDMSIWPHVMRLMVMDMYRLKLPADQQHFRTRLEAIFGQPLEQLEAQGEERVRVWGLVEGAFGALAQSLAANGDGEFFMGKSPSYADFAICAVLIFFKTTSPEEAWGRISKFDSGRWDALYHSCQKWAEVDGHPVSE</sequence>
<dbReference type="InterPro" id="IPR036249">
    <property type="entry name" value="Thioredoxin-like_sf"/>
</dbReference>
<protein>
    <recommendedName>
        <fullName evidence="2">GST N-terminal domain-containing protein</fullName>
    </recommendedName>
</protein>
<dbReference type="EMBL" id="JASNQZ010000003">
    <property type="protein sequence ID" value="KAL0958809.1"/>
    <property type="molecule type" value="Genomic_DNA"/>
</dbReference>
<feature type="domain" description="GST N-terminal" evidence="2">
    <location>
        <begin position="15"/>
        <end position="108"/>
    </location>
</feature>